<dbReference type="PROSITE" id="PS51125">
    <property type="entry name" value="NHL"/>
    <property type="match status" value="3"/>
</dbReference>
<evidence type="ECO:0000256" key="4">
    <source>
        <dbReference type="PROSITE-ProRule" id="PRU00504"/>
    </source>
</evidence>
<feature type="repeat" description="NHL" evidence="4">
    <location>
        <begin position="169"/>
        <end position="213"/>
    </location>
</feature>
<evidence type="ECO:0000256" key="5">
    <source>
        <dbReference type="SAM" id="SignalP"/>
    </source>
</evidence>
<keyword evidence="6" id="KW-0456">Lyase</keyword>
<comment type="caution">
    <text evidence="6">The sequence shown here is derived from an EMBL/GenBank/DDBJ whole genome shotgun (WGS) entry which is preliminary data.</text>
</comment>
<dbReference type="GO" id="GO:0016829">
    <property type="term" value="F:lyase activity"/>
    <property type="evidence" value="ECO:0007669"/>
    <property type="project" value="UniProtKB-KW"/>
</dbReference>
<dbReference type="Pfam" id="PF01436">
    <property type="entry name" value="NHL"/>
    <property type="match status" value="2"/>
</dbReference>
<feature type="chain" id="PRO_5035297489" evidence="5">
    <location>
        <begin position="19"/>
        <end position="365"/>
    </location>
</feature>
<keyword evidence="1 5" id="KW-0732">Signal</keyword>
<dbReference type="CDD" id="cd14958">
    <property type="entry name" value="NHL_PAL_like"/>
    <property type="match status" value="1"/>
</dbReference>
<feature type="repeat" description="NHL" evidence="4">
    <location>
        <begin position="235"/>
        <end position="263"/>
    </location>
</feature>
<dbReference type="OrthoDB" id="10018185at2759"/>
<keyword evidence="2" id="KW-0677">Repeat</keyword>
<evidence type="ECO:0000313" key="7">
    <source>
        <dbReference type="Proteomes" id="UP000747542"/>
    </source>
</evidence>
<reference evidence="6" key="1">
    <citation type="journal article" date="2021" name="Sci. Adv.">
        <title>The American lobster genome reveals insights on longevity, neural, and immune adaptations.</title>
        <authorList>
            <person name="Polinski J.M."/>
            <person name="Zimin A.V."/>
            <person name="Clark K.F."/>
            <person name="Kohn A.B."/>
            <person name="Sadowski N."/>
            <person name="Timp W."/>
            <person name="Ptitsyn A."/>
            <person name="Khanna P."/>
            <person name="Romanova D.Y."/>
            <person name="Williams P."/>
            <person name="Greenwood S.J."/>
            <person name="Moroz L.L."/>
            <person name="Walt D.R."/>
            <person name="Bodnar A.G."/>
        </authorList>
    </citation>
    <scope>NUCLEOTIDE SEQUENCE</scope>
    <source>
        <strain evidence="6">GMGI-L3</strain>
    </source>
</reference>
<dbReference type="Proteomes" id="UP000747542">
    <property type="component" value="Unassembled WGS sequence"/>
</dbReference>
<dbReference type="InterPro" id="IPR001258">
    <property type="entry name" value="NHL_repeat"/>
</dbReference>
<keyword evidence="7" id="KW-1185">Reference proteome</keyword>
<accession>A0A8J5K1W0</accession>
<evidence type="ECO:0000256" key="2">
    <source>
        <dbReference type="ARBA" id="ARBA00022737"/>
    </source>
</evidence>
<dbReference type="PANTHER" id="PTHR10680">
    <property type="entry name" value="PEPTIDYL-GLYCINE ALPHA-AMIDATING MONOOXYGENASE"/>
    <property type="match status" value="1"/>
</dbReference>
<dbReference type="GO" id="GO:0005576">
    <property type="term" value="C:extracellular region"/>
    <property type="evidence" value="ECO:0007669"/>
    <property type="project" value="TreeGrafter"/>
</dbReference>
<sequence>MFWLRLAAAICCFTCLYARRFPSYDYFDDRFLLQMKNLLGDREAGKGVIPASRLQEDRSWQPKVNLGQVSGVSFDPEGRPVFFHRSIRIWDSNTFNATNHFQGGGPLQEDVVVVLEPDTGDVIRSWGHGRFLLPHGITVDDKGNTWLTDVGLHQVFKFAPESEEPELTLGEAQVPGSDDRHLCKPTNVAVASSGDFFVGDGYCNARILRFSPDGTLKDQFGHQGSDGSPSSLFVPHGLALDESRDLLCVADRENHRVVCISAGLLNDKNFGEPFMTLQGPNRGRVFDIAIHSGRLVGVSGSDVEGGATGFTADLSNGDLLDIWGPITGFHNPHSIAVSQNGRIIYVGDINPNQVWKFIVDNATGV</sequence>
<dbReference type="AlphaFoldDB" id="A0A8J5K1W0"/>
<dbReference type="PANTHER" id="PTHR10680:SF36">
    <property type="entry name" value="PEPTIDYL-ALPHA-HYDROXYGLYCINE ALPHA-AMIDATING LYASE 1"/>
    <property type="match status" value="1"/>
</dbReference>
<evidence type="ECO:0000256" key="3">
    <source>
        <dbReference type="ARBA" id="ARBA00023180"/>
    </source>
</evidence>
<dbReference type="EMBL" id="JAHLQT010024550">
    <property type="protein sequence ID" value="KAG7165205.1"/>
    <property type="molecule type" value="Genomic_DNA"/>
</dbReference>
<proteinExistence type="predicted"/>
<feature type="signal peptide" evidence="5">
    <location>
        <begin position="1"/>
        <end position="18"/>
    </location>
</feature>
<feature type="repeat" description="NHL" evidence="4">
    <location>
        <begin position="120"/>
        <end position="161"/>
    </location>
</feature>
<evidence type="ECO:0000256" key="1">
    <source>
        <dbReference type="ARBA" id="ARBA00022729"/>
    </source>
</evidence>
<keyword evidence="3" id="KW-0325">Glycoprotein</keyword>
<evidence type="ECO:0000313" key="6">
    <source>
        <dbReference type="EMBL" id="KAG7165205.1"/>
    </source>
</evidence>
<protein>
    <submittedName>
        <fullName evidence="6">Peptidyl-alpha-hydroxyglycine alpha-amidating lyase 2-like</fullName>
    </submittedName>
</protein>
<organism evidence="6 7">
    <name type="scientific">Homarus americanus</name>
    <name type="common">American lobster</name>
    <dbReference type="NCBI Taxonomy" id="6706"/>
    <lineage>
        <taxon>Eukaryota</taxon>
        <taxon>Metazoa</taxon>
        <taxon>Ecdysozoa</taxon>
        <taxon>Arthropoda</taxon>
        <taxon>Crustacea</taxon>
        <taxon>Multicrustacea</taxon>
        <taxon>Malacostraca</taxon>
        <taxon>Eumalacostraca</taxon>
        <taxon>Eucarida</taxon>
        <taxon>Decapoda</taxon>
        <taxon>Pleocyemata</taxon>
        <taxon>Astacidea</taxon>
        <taxon>Nephropoidea</taxon>
        <taxon>Nephropidae</taxon>
        <taxon>Homarus</taxon>
    </lineage>
</organism>
<name>A0A8J5K1W0_HOMAM</name>
<gene>
    <name evidence="6" type="primary">Pal2-L</name>
    <name evidence="6" type="ORF">Hamer_G021932</name>
</gene>